<evidence type="ECO:0000313" key="6">
    <source>
        <dbReference type="EMBL" id="APW40339.1"/>
    </source>
</evidence>
<dbReference type="InterPro" id="IPR050315">
    <property type="entry name" value="FAD-oxidoreductase_2"/>
</dbReference>
<keyword evidence="4" id="KW-0560">Oxidoreductase</keyword>
<gene>
    <name evidence="6" type="ORF">RD110_26650</name>
</gene>
<keyword evidence="7" id="KW-1185">Reference proteome</keyword>
<dbReference type="AlphaFoldDB" id="A0A1P8K2W6"/>
<evidence type="ECO:0000313" key="7">
    <source>
        <dbReference type="Proteomes" id="UP000186609"/>
    </source>
</evidence>
<dbReference type="PANTHER" id="PTHR43400">
    <property type="entry name" value="FUMARATE REDUCTASE"/>
    <property type="match status" value="1"/>
</dbReference>
<accession>A0A1P8K2W6</accession>
<dbReference type="InterPro" id="IPR027477">
    <property type="entry name" value="Succ_DH/fumarate_Rdtase_cat_sf"/>
</dbReference>
<dbReference type="EMBL" id="CP019236">
    <property type="protein sequence ID" value="APW40339.1"/>
    <property type="molecule type" value="Genomic_DNA"/>
</dbReference>
<dbReference type="PRINTS" id="PR00411">
    <property type="entry name" value="PNDRDTASEI"/>
</dbReference>
<dbReference type="Gene3D" id="3.50.50.60">
    <property type="entry name" value="FAD/NAD(P)-binding domain"/>
    <property type="match status" value="2"/>
</dbReference>
<evidence type="ECO:0000256" key="2">
    <source>
        <dbReference type="ARBA" id="ARBA00022630"/>
    </source>
</evidence>
<dbReference type="InterPro" id="IPR036188">
    <property type="entry name" value="FAD/NAD-bd_sf"/>
</dbReference>
<dbReference type="OrthoDB" id="9813348at2"/>
<evidence type="ECO:0000259" key="5">
    <source>
        <dbReference type="Pfam" id="PF00890"/>
    </source>
</evidence>
<organism evidence="6 7">
    <name type="scientific">Rhodoferax koreensis</name>
    <dbReference type="NCBI Taxonomy" id="1842727"/>
    <lineage>
        <taxon>Bacteria</taxon>
        <taxon>Pseudomonadati</taxon>
        <taxon>Pseudomonadota</taxon>
        <taxon>Betaproteobacteria</taxon>
        <taxon>Burkholderiales</taxon>
        <taxon>Comamonadaceae</taxon>
        <taxon>Rhodoferax</taxon>
    </lineage>
</organism>
<dbReference type="SUPFAM" id="SSF56425">
    <property type="entry name" value="Succinate dehydrogenase/fumarate reductase flavoprotein, catalytic domain"/>
    <property type="match status" value="1"/>
</dbReference>
<reference evidence="6 7" key="1">
    <citation type="submission" date="2017-01" db="EMBL/GenBank/DDBJ databases">
        <authorList>
            <person name="Mah S.A."/>
            <person name="Swanson W.J."/>
            <person name="Moy G.W."/>
            <person name="Vacquier V.D."/>
        </authorList>
    </citation>
    <scope>NUCLEOTIDE SEQUENCE [LARGE SCALE GENOMIC DNA]</scope>
    <source>
        <strain evidence="6 7">DCY110</strain>
    </source>
</reference>
<dbReference type="Proteomes" id="UP000186609">
    <property type="component" value="Chromosome"/>
</dbReference>
<dbReference type="PANTHER" id="PTHR43400:SF10">
    <property type="entry name" value="3-OXOSTEROID 1-DEHYDROGENASE"/>
    <property type="match status" value="1"/>
</dbReference>
<protein>
    <recommendedName>
        <fullName evidence="5">FAD-dependent oxidoreductase 2 FAD-binding domain-containing protein</fullName>
    </recommendedName>
</protein>
<dbReference type="Pfam" id="PF00890">
    <property type="entry name" value="FAD_binding_2"/>
    <property type="match status" value="1"/>
</dbReference>
<keyword evidence="2" id="KW-0285">Flavoprotein</keyword>
<feature type="domain" description="FAD-dependent oxidoreductase 2 FAD-binding" evidence="5">
    <location>
        <begin position="14"/>
        <end position="549"/>
    </location>
</feature>
<proteinExistence type="predicted"/>
<dbReference type="KEGG" id="rhy:RD110_26650"/>
<evidence type="ECO:0000256" key="1">
    <source>
        <dbReference type="ARBA" id="ARBA00001974"/>
    </source>
</evidence>
<dbReference type="SUPFAM" id="SSF51905">
    <property type="entry name" value="FAD/NAD(P)-binding domain"/>
    <property type="match status" value="1"/>
</dbReference>
<evidence type="ECO:0000256" key="4">
    <source>
        <dbReference type="ARBA" id="ARBA00023002"/>
    </source>
</evidence>
<dbReference type="InterPro" id="IPR003953">
    <property type="entry name" value="FAD-dep_OxRdtase_2_FAD-bd"/>
</dbReference>
<sequence>MTATTLPRWDRETDVLVFGSGAAGMTAALVAAQEGLQVLLCEKAAQLGGTTAISGGEIWLPNSRQSRAIGIEDSVERALAYWNAEAGQAASAEHRRAYLETGPEAIDYLARHSEVRFQAVNPHPDYHQSQPGASIGGRPLGTVAFDGRRLGPDFALLKPARKDFMVFGGMMVSRDDIAALLKPLASFKAFIHSAALVARYLRDRLSHPRGTRLVLGNALVARLLYSLRQKQVGIEVEASLQGLVREGDTVTGAVVRHQGRELRVRARRGVVLATGGFAGNAALRQRYMPGLPIEHALSAEGNVGDALTAACAIGAAVDADMQTPAYWMPASLRKVGDGSVSVFPHIRDRAKPGLIAINAEGRRFVNESASYHDVSLALWAEAARSADAPAWFVCDRAFIRTYGLGMIKPIWQRLGPYEREGYLIKGRTLEQLARRIGVEPAVLAVTVARHNQAADTGTDTAFGKGSNAYNRHYGDAAHAPNPCLAAIAHGPFFAVRVKPAPIGTTVGLQVDTQANVLDTMGRPIAGLYACGNDMASVTRGAYPGPGSTIGPGMVFAYRAMRSLTARAQAARAV</sequence>
<dbReference type="GO" id="GO:0008202">
    <property type="term" value="P:steroid metabolic process"/>
    <property type="evidence" value="ECO:0007669"/>
    <property type="project" value="UniProtKB-ARBA"/>
</dbReference>
<name>A0A1P8K2W6_9BURK</name>
<comment type="cofactor">
    <cofactor evidence="1">
        <name>FAD</name>
        <dbReference type="ChEBI" id="CHEBI:57692"/>
    </cofactor>
</comment>
<dbReference type="STRING" id="1842727.RD110_26650"/>
<keyword evidence="3" id="KW-0274">FAD</keyword>
<dbReference type="GO" id="GO:0016491">
    <property type="term" value="F:oxidoreductase activity"/>
    <property type="evidence" value="ECO:0007669"/>
    <property type="project" value="UniProtKB-KW"/>
</dbReference>
<evidence type="ECO:0000256" key="3">
    <source>
        <dbReference type="ARBA" id="ARBA00022827"/>
    </source>
</evidence>